<keyword evidence="6" id="KW-1185">Reference proteome</keyword>
<feature type="domain" description="Zn(2)-C6 fungal-type" evidence="4">
    <location>
        <begin position="68"/>
        <end position="97"/>
    </location>
</feature>
<dbReference type="SUPFAM" id="SSF57701">
    <property type="entry name" value="Zn2/Cys6 DNA-binding domain"/>
    <property type="match status" value="1"/>
</dbReference>
<dbReference type="Gene3D" id="4.10.240.10">
    <property type="entry name" value="Zn(2)-C6 fungal-type DNA-binding domain"/>
    <property type="match status" value="1"/>
</dbReference>
<dbReference type="Proteomes" id="UP000748025">
    <property type="component" value="Unassembled WGS sequence"/>
</dbReference>
<dbReference type="AlphaFoldDB" id="A0A9P7SVN1"/>
<feature type="region of interest" description="Disordered" evidence="3">
    <location>
        <begin position="25"/>
        <end position="63"/>
    </location>
</feature>
<dbReference type="CDD" id="cd00067">
    <property type="entry name" value="GAL4"/>
    <property type="match status" value="1"/>
</dbReference>
<accession>A0A9P7SVN1</accession>
<evidence type="ECO:0000256" key="2">
    <source>
        <dbReference type="ARBA" id="ARBA00023242"/>
    </source>
</evidence>
<proteinExistence type="predicted"/>
<dbReference type="InterPro" id="IPR036864">
    <property type="entry name" value="Zn2-C6_fun-type_DNA-bd_sf"/>
</dbReference>
<dbReference type="Pfam" id="PF00172">
    <property type="entry name" value="Zn_clus"/>
    <property type="match status" value="1"/>
</dbReference>
<dbReference type="GO" id="GO:0008270">
    <property type="term" value="F:zinc ion binding"/>
    <property type="evidence" value="ECO:0007669"/>
    <property type="project" value="InterPro"/>
</dbReference>
<dbReference type="GO" id="GO:0006351">
    <property type="term" value="P:DNA-templated transcription"/>
    <property type="evidence" value="ECO:0007669"/>
    <property type="project" value="InterPro"/>
</dbReference>
<dbReference type="InterPro" id="IPR001138">
    <property type="entry name" value="Zn2Cys6_DnaBD"/>
</dbReference>
<dbReference type="Pfam" id="PF04082">
    <property type="entry name" value="Fungal_trans"/>
    <property type="match status" value="1"/>
</dbReference>
<comment type="caution">
    <text evidence="5">The sequence shown here is derived from an EMBL/GenBank/DDBJ whole genome shotgun (WGS) entry which is preliminary data.</text>
</comment>
<dbReference type="SMART" id="SM00066">
    <property type="entry name" value="GAL4"/>
    <property type="match status" value="1"/>
</dbReference>
<evidence type="ECO:0000256" key="3">
    <source>
        <dbReference type="SAM" id="MobiDB-lite"/>
    </source>
</evidence>
<dbReference type="InterPro" id="IPR007219">
    <property type="entry name" value="XnlR_reg_dom"/>
</dbReference>
<dbReference type="PANTHER" id="PTHR47431:SF1">
    <property type="entry name" value="ZN(II)2CYS6 TRANSCRIPTION FACTOR (EUROFUNG)"/>
    <property type="match status" value="1"/>
</dbReference>
<keyword evidence="1" id="KW-0479">Metal-binding</keyword>
<evidence type="ECO:0000313" key="5">
    <source>
        <dbReference type="EMBL" id="KAG5987270.1"/>
    </source>
</evidence>
<dbReference type="PROSITE" id="PS00463">
    <property type="entry name" value="ZN2_CY6_FUNGAL_1"/>
    <property type="match status" value="1"/>
</dbReference>
<organism evidence="5 6">
    <name type="scientific">Claviceps pusilla</name>
    <dbReference type="NCBI Taxonomy" id="123648"/>
    <lineage>
        <taxon>Eukaryota</taxon>
        <taxon>Fungi</taxon>
        <taxon>Dikarya</taxon>
        <taxon>Ascomycota</taxon>
        <taxon>Pezizomycotina</taxon>
        <taxon>Sordariomycetes</taxon>
        <taxon>Hypocreomycetidae</taxon>
        <taxon>Hypocreales</taxon>
        <taxon>Clavicipitaceae</taxon>
        <taxon>Claviceps</taxon>
    </lineage>
</organism>
<dbReference type="PANTHER" id="PTHR47431">
    <property type="entry name" value="ZN(II)2CYS6 TRANSCRIPTION FACTOR (EUROFUNG)-RELATED"/>
    <property type="match status" value="1"/>
</dbReference>
<dbReference type="PROSITE" id="PS50048">
    <property type="entry name" value="ZN2_CY6_FUNGAL_2"/>
    <property type="match status" value="1"/>
</dbReference>
<dbReference type="OrthoDB" id="5367487at2759"/>
<sequence>MATDPMIPDSDADLYSAFQAHSALVSTNSSPNSQAQGNTPGTASDADKNSTPETSNDGRSRESTVPAACLACRSKHLKCDGQTPCARCISTQSECVYVASRRGYKGPRRGTSQNPNKRHATSPPDVSPGSSDCPMLLGARTAATNVPSTIGGYFTVPNVNPHDPAGTQFGPSQKPSNVDLYKSYCAVNGVDPSCGSVGDALSRATAQPPPLTLEEKCLESFYQHFHAAHPFVLPKPFLLQVSKEPPARPLLLAIRWTGSIFLDISAATRERLFNEAYELTHHQHRVKDGFLIQALMLLIVGLDGSCQQEKARAILKDVEAMAIELGLHTRDFAITHGRGIPVLEESWRRTWWDLFIIDGMIAGVHRATNFLLYDVQAGAALPCEEEQYLAAVSHDS</sequence>
<dbReference type="EMBL" id="SRPW01003361">
    <property type="protein sequence ID" value="KAG5987270.1"/>
    <property type="molecule type" value="Genomic_DNA"/>
</dbReference>
<reference evidence="5" key="1">
    <citation type="journal article" date="2020" name="bioRxiv">
        <title>Whole genome comparisons of ergot fungi reveals the divergence and evolution of species within the genus Claviceps are the result of varying mechanisms driving genome evolution and host range expansion.</title>
        <authorList>
            <person name="Wyka S.A."/>
            <person name="Mondo S.J."/>
            <person name="Liu M."/>
            <person name="Dettman J."/>
            <person name="Nalam V."/>
            <person name="Broders K.D."/>
        </authorList>
    </citation>
    <scope>NUCLEOTIDE SEQUENCE</scope>
    <source>
        <strain evidence="5">CCC 602</strain>
    </source>
</reference>
<name>A0A9P7SVN1_9HYPO</name>
<protein>
    <recommendedName>
        <fullName evidence="4">Zn(2)-C6 fungal-type domain-containing protein</fullName>
    </recommendedName>
</protein>
<keyword evidence="2" id="KW-0539">Nucleus</keyword>
<evidence type="ECO:0000259" key="4">
    <source>
        <dbReference type="PROSITE" id="PS50048"/>
    </source>
</evidence>
<dbReference type="CDD" id="cd12148">
    <property type="entry name" value="fungal_TF_MHR"/>
    <property type="match status" value="1"/>
</dbReference>
<dbReference type="GO" id="GO:0003677">
    <property type="term" value="F:DNA binding"/>
    <property type="evidence" value="ECO:0007669"/>
    <property type="project" value="InterPro"/>
</dbReference>
<evidence type="ECO:0000256" key="1">
    <source>
        <dbReference type="ARBA" id="ARBA00022723"/>
    </source>
</evidence>
<feature type="region of interest" description="Disordered" evidence="3">
    <location>
        <begin position="104"/>
        <end position="132"/>
    </location>
</feature>
<feature type="compositionally biased region" description="Basic and acidic residues" evidence="3">
    <location>
        <begin position="45"/>
        <end position="62"/>
    </location>
</feature>
<evidence type="ECO:0000313" key="6">
    <source>
        <dbReference type="Proteomes" id="UP000748025"/>
    </source>
</evidence>
<dbReference type="GO" id="GO:0000981">
    <property type="term" value="F:DNA-binding transcription factor activity, RNA polymerase II-specific"/>
    <property type="evidence" value="ECO:0007669"/>
    <property type="project" value="InterPro"/>
</dbReference>
<feature type="compositionally biased region" description="Polar residues" evidence="3">
    <location>
        <begin position="25"/>
        <end position="42"/>
    </location>
</feature>
<gene>
    <name evidence="5" type="ORF">E4U43_005163</name>
</gene>